<protein>
    <recommendedName>
        <fullName evidence="2">CS domain-containing protein</fullName>
    </recommendedName>
</protein>
<evidence type="ECO:0000259" key="2">
    <source>
        <dbReference type="PROSITE" id="PS51203"/>
    </source>
</evidence>
<comment type="caution">
    <text evidence="3">The sequence shown here is derived from an EMBL/GenBank/DDBJ whole genome shotgun (WGS) entry which is preliminary data.</text>
</comment>
<sequence>MITPRFTVTQDDESLFINIHISHFRTQSVEIDVTGNEFKFFASPYYLRLKFPGEVEEDETSEAKLDAAEGLLAVKLSKINKGEFFPDLDLTSVLLATRTQMKELKPTTVLIEEINSTDNIALEPELEEDTDWELPQEIQENIISQSKYGFNAQYNGWFTHVDQTPNEINDIQNIENTSNSERINQQVELDNEMFNEDYYINNYIDDQEILDLIDFQSEFDKSYNLILNNKSSKTQTDVAKTEISESSIGDQAQSDKIDFFSLKEKDLMLTLPKKSWLVDIVFAYMYNYRSTLGEQNVESQWNIGKISSSCSTLREFSTLKECLISCYRRSLIYPLYRNWDLAEKVKESTLEGIAKKLRKILIEKSELDLNLDEFEDLALETSESEQSSEEELVEATYSKLAVEDKKNVAELNVENKNILLTDISSTKHTKKPLIEMLDD</sequence>
<comment type="similarity">
    <text evidence="1">Belongs to the SHQ1 family.</text>
</comment>
<dbReference type="OrthoDB" id="73639at2759"/>
<dbReference type="SUPFAM" id="SSF49764">
    <property type="entry name" value="HSP20-like chaperones"/>
    <property type="match status" value="1"/>
</dbReference>
<dbReference type="GO" id="GO:0000493">
    <property type="term" value="P:box H/ACA snoRNP assembly"/>
    <property type="evidence" value="ECO:0007669"/>
    <property type="project" value="InterPro"/>
</dbReference>
<organism evidence="3 4">
    <name type="scientific">Smittium simulii</name>
    <dbReference type="NCBI Taxonomy" id="133385"/>
    <lineage>
        <taxon>Eukaryota</taxon>
        <taxon>Fungi</taxon>
        <taxon>Fungi incertae sedis</taxon>
        <taxon>Zoopagomycota</taxon>
        <taxon>Kickxellomycotina</taxon>
        <taxon>Harpellomycetes</taxon>
        <taxon>Harpellales</taxon>
        <taxon>Legeriomycetaceae</taxon>
        <taxon>Smittium</taxon>
    </lineage>
</organism>
<dbReference type="GO" id="GO:0005737">
    <property type="term" value="C:cytoplasm"/>
    <property type="evidence" value="ECO:0007669"/>
    <property type="project" value="TreeGrafter"/>
</dbReference>
<dbReference type="InterPro" id="IPR007009">
    <property type="entry name" value="Shq1_C"/>
</dbReference>
<accession>A0A2T9YSI1</accession>
<dbReference type="Proteomes" id="UP000245383">
    <property type="component" value="Unassembled WGS sequence"/>
</dbReference>
<keyword evidence="4" id="KW-1185">Reference proteome</keyword>
<dbReference type="Gene3D" id="2.60.40.790">
    <property type="match status" value="1"/>
</dbReference>
<dbReference type="CDD" id="cd00298">
    <property type="entry name" value="ACD_sHsps_p23-like"/>
    <property type="match status" value="1"/>
</dbReference>
<dbReference type="Pfam" id="PF04925">
    <property type="entry name" value="SHQ1"/>
    <property type="match status" value="1"/>
</dbReference>
<name>A0A2T9YSI1_9FUNG</name>
<gene>
    <name evidence="3" type="ORF">BB561_001884</name>
</gene>
<evidence type="ECO:0000256" key="1">
    <source>
        <dbReference type="ARBA" id="ARBA00005607"/>
    </source>
</evidence>
<evidence type="ECO:0000313" key="4">
    <source>
        <dbReference type="Proteomes" id="UP000245383"/>
    </source>
</evidence>
<dbReference type="GO" id="GO:0005654">
    <property type="term" value="C:nucleoplasm"/>
    <property type="evidence" value="ECO:0007669"/>
    <property type="project" value="TreeGrafter"/>
</dbReference>
<dbReference type="InterPro" id="IPR007052">
    <property type="entry name" value="CS_dom"/>
</dbReference>
<dbReference type="STRING" id="133385.A0A2T9YSI1"/>
<reference evidence="3 4" key="1">
    <citation type="journal article" date="2018" name="MBio">
        <title>Comparative Genomics Reveals the Core Gene Toolbox for the Fungus-Insect Symbiosis.</title>
        <authorList>
            <person name="Wang Y."/>
            <person name="Stata M."/>
            <person name="Wang W."/>
            <person name="Stajich J.E."/>
            <person name="White M.M."/>
            <person name="Moncalvo J.M."/>
        </authorList>
    </citation>
    <scope>NUCLEOTIDE SEQUENCE [LARGE SCALE GENOMIC DNA]</scope>
    <source>
        <strain evidence="3 4">SWE-8-4</strain>
    </source>
</reference>
<dbReference type="PROSITE" id="PS51203">
    <property type="entry name" value="CS"/>
    <property type="match status" value="1"/>
</dbReference>
<dbReference type="AlphaFoldDB" id="A0A2T9YSI1"/>
<dbReference type="InterPro" id="IPR008978">
    <property type="entry name" value="HSP20-like_chaperone"/>
</dbReference>
<dbReference type="InterPro" id="IPR048696">
    <property type="entry name" value="SHQ1-like_CS"/>
</dbReference>
<evidence type="ECO:0000313" key="3">
    <source>
        <dbReference type="EMBL" id="PVU95313.1"/>
    </source>
</evidence>
<dbReference type="EMBL" id="MBFR01000059">
    <property type="protein sequence ID" value="PVU95313.1"/>
    <property type="molecule type" value="Genomic_DNA"/>
</dbReference>
<dbReference type="InterPro" id="IPR039742">
    <property type="entry name" value="Shq1"/>
</dbReference>
<dbReference type="PANTHER" id="PTHR12967:SF0">
    <property type="entry name" value="PROTEIN SHQ1 HOMOLOG"/>
    <property type="match status" value="1"/>
</dbReference>
<dbReference type="Pfam" id="PF21413">
    <property type="entry name" value="SHQ1-like_CS"/>
    <property type="match status" value="1"/>
</dbReference>
<feature type="domain" description="CS" evidence="2">
    <location>
        <begin position="1"/>
        <end position="89"/>
    </location>
</feature>
<proteinExistence type="inferred from homology"/>
<dbReference type="PANTHER" id="PTHR12967">
    <property type="entry name" value="PROTEIN SHQ1 HOMOLOG"/>
    <property type="match status" value="1"/>
</dbReference>
<dbReference type="GO" id="GO:0051082">
    <property type="term" value="F:unfolded protein binding"/>
    <property type="evidence" value="ECO:0007669"/>
    <property type="project" value="TreeGrafter"/>
</dbReference>